<evidence type="ECO:0000256" key="5">
    <source>
        <dbReference type="ARBA" id="ARBA00008663"/>
    </source>
</evidence>
<evidence type="ECO:0000256" key="3">
    <source>
        <dbReference type="ARBA" id="ARBA00004997"/>
    </source>
</evidence>
<dbReference type="InterPro" id="IPR011037">
    <property type="entry name" value="Pyrv_Knase-like_insert_dom_sf"/>
</dbReference>
<evidence type="ECO:0000256" key="17">
    <source>
        <dbReference type="RuleBase" id="RU000504"/>
    </source>
</evidence>
<keyword evidence="10 17" id="KW-0418">Kinase</keyword>
<evidence type="ECO:0000259" key="19">
    <source>
        <dbReference type="Pfam" id="PF00391"/>
    </source>
</evidence>
<evidence type="ECO:0000259" key="20">
    <source>
        <dbReference type="Pfam" id="PF02887"/>
    </source>
</evidence>
<comment type="cofactor">
    <cofactor evidence="1">
        <name>Mg(2+)</name>
        <dbReference type="ChEBI" id="CHEBI:18420"/>
    </cofactor>
</comment>
<dbReference type="PRINTS" id="PR01050">
    <property type="entry name" value="PYRUVTKNASE"/>
</dbReference>
<evidence type="ECO:0000256" key="7">
    <source>
        <dbReference type="ARBA" id="ARBA00022679"/>
    </source>
</evidence>
<evidence type="ECO:0000256" key="6">
    <source>
        <dbReference type="ARBA" id="ARBA00012142"/>
    </source>
</evidence>
<dbReference type="NCBIfam" id="TIGR01064">
    <property type="entry name" value="pyruv_kin"/>
    <property type="match status" value="1"/>
</dbReference>
<sequence>MRNAKIVCTLGPASDSRRTIRDLADAGMSVARLNASHGDRESRGELIDRIQAVDEAADEPLAAMLDMKGPEIRTAPLDEPIDLEAGSEIRFVEGEDATPEEVGLSVSISGVAEGDRILLDDGRIETTVTEVREDAVLARVEDGGPLSGRKGVNIPGVDLDLDVVTEKDRKDLQLAAEKNVDFVAASFVRDAEDVYEVNQVLEEAGADIPIIAKIERAGAVDNLDEIIDAAYGVMVARGDLGVECPMEEVPIVQKKIIRKCRDAGVPVITATEMLDSMVHERRPTRAEASDVANAVLDGTDAVMLSGETAIGEHPVRVVEAMDRIVREVERSGEYREVRDERVPAADDSRTDALARSARYLARDIGASAVVAASESGYTALKTAKFRPNAPVIAATPNDRVRRQMVLSWGVQPVYAPFTDEGTDAVIENAVQAALDSDAAESGDTVVVLSGMMTELEGTSTTNMLKVHVAADSVAAGRVVVEGRTSGPIVRSDDGDLSDVPEGAILALDESFDGEFTGDAETLGGIVDARPGMTGYPALVARELDIPMVSGAAVGDGVDDGDTVTIDAQRGVVYAGDVVSARERAERSLDGTPERPH</sequence>
<dbReference type="InterPro" id="IPR015795">
    <property type="entry name" value="Pyrv_Knase_C"/>
</dbReference>
<comment type="catalytic activity">
    <reaction evidence="17">
        <text>pyruvate + ATP = phosphoenolpyruvate + ADP + H(+)</text>
        <dbReference type="Rhea" id="RHEA:18157"/>
        <dbReference type="ChEBI" id="CHEBI:15361"/>
        <dbReference type="ChEBI" id="CHEBI:15378"/>
        <dbReference type="ChEBI" id="CHEBI:30616"/>
        <dbReference type="ChEBI" id="CHEBI:58702"/>
        <dbReference type="ChEBI" id="CHEBI:456216"/>
        <dbReference type="EC" id="2.7.1.40"/>
    </reaction>
</comment>
<dbReference type="GO" id="GO:0004743">
    <property type="term" value="F:pyruvate kinase activity"/>
    <property type="evidence" value="ECO:0007669"/>
    <property type="project" value="UniProtKB-UniRule"/>
</dbReference>
<dbReference type="Gene3D" id="3.20.20.60">
    <property type="entry name" value="Phosphoenolpyruvate-binding domains"/>
    <property type="match status" value="1"/>
</dbReference>
<dbReference type="InterPro" id="IPR040442">
    <property type="entry name" value="Pyrv_kinase-like_dom_sf"/>
</dbReference>
<dbReference type="InterPro" id="IPR036637">
    <property type="entry name" value="Phosphohistidine_dom_sf"/>
</dbReference>
<keyword evidence="22" id="KW-1185">Reference proteome</keyword>
<keyword evidence="9" id="KW-0547">Nucleotide-binding</keyword>
<dbReference type="InterPro" id="IPR008279">
    <property type="entry name" value="PEP-util_enz_mobile_dom"/>
</dbReference>
<evidence type="ECO:0000256" key="14">
    <source>
        <dbReference type="ARBA" id="ARBA00023152"/>
    </source>
</evidence>
<keyword evidence="13" id="KW-0630">Potassium</keyword>
<keyword evidence="7 17" id="KW-0808">Transferase</keyword>
<dbReference type="Pfam" id="PF02887">
    <property type="entry name" value="PK_C"/>
    <property type="match status" value="1"/>
</dbReference>
<evidence type="ECO:0000256" key="13">
    <source>
        <dbReference type="ARBA" id="ARBA00022958"/>
    </source>
</evidence>
<evidence type="ECO:0000256" key="16">
    <source>
        <dbReference type="NCBIfam" id="TIGR01064"/>
    </source>
</evidence>
<dbReference type="SUPFAM" id="SSF52935">
    <property type="entry name" value="PK C-terminal domain-like"/>
    <property type="match status" value="1"/>
</dbReference>
<evidence type="ECO:0000256" key="12">
    <source>
        <dbReference type="ARBA" id="ARBA00022842"/>
    </source>
</evidence>
<dbReference type="Gene3D" id="3.50.30.10">
    <property type="entry name" value="Phosphohistidine domain"/>
    <property type="match status" value="1"/>
</dbReference>
<dbReference type="InterPro" id="IPR015806">
    <property type="entry name" value="Pyrv_Knase_insert_dom_sf"/>
</dbReference>
<dbReference type="Gene3D" id="3.40.1380.20">
    <property type="entry name" value="Pyruvate kinase, C-terminal domain"/>
    <property type="match status" value="1"/>
</dbReference>
<evidence type="ECO:0000259" key="18">
    <source>
        <dbReference type="Pfam" id="PF00224"/>
    </source>
</evidence>
<keyword evidence="8" id="KW-0479">Metal-binding</keyword>
<evidence type="ECO:0000256" key="8">
    <source>
        <dbReference type="ARBA" id="ARBA00022723"/>
    </source>
</evidence>
<dbReference type="Pfam" id="PF00224">
    <property type="entry name" value="PK"/>
    <property type="match status" value="1"/>
</dbReference>
<proteinExistence type="inferred from homology"/>
<dbReference type="Gene3D" id="2.40.33.10">
    <property type="entry name" value="PK beta-barrel domain-like"/>
    <property type="match status" value="1"/>
</dbReference>
<dbReference type="SUPFAM" id="SSF51621">
    <property type="entry name" value="Phosphoenolpyruvate/pyruvate domain"/>
    <property type="match status" value="1"/>
</dbReference>
<keyword evidence="11" id="KW-0067">ATP-binding</keyword>
<dbReference type="NCBIfam" id="NF004491">
    <property type="entry name" value="PRK05826.1"/>
    <property type="match status" value="1"/>
</dbReference>
<feature type="domain" description="Pyruvate kinase C-terminal" evidence="20">
    <location>
        <begin position="351"/>
        <end position="467"/>
    </location>
</feature>
<keyword evidence="15 21" id="KW-0670">Pyruvate</keyword>
<dbReference type="FunFam" id="3.20.20.60:FF:000025">
    <property type="entry name" value="Pyruvate kinase"/>
    <property type="match status" value="1"/>
</dbReference>
<evidence type="ECO:0000256" key="9">
    <source>
        <dbReference type="ARBA" id="ARBA00022741"/>
    </source>
</evidence>
<dbReference type="GO" id="GO:0030955">
    <property type="term" value="F:potassium ion binding"/>
    <property type="evidence" value="ECO:0007669"/>
    <property type="project" value="UniProtKB-UniRule"/>
</dbReference>
<evidence type="ECO:0000256" key="11">
    <source>
        <dbReference type="ARBA" id="ARBA00022840"/>
    </source>
</evidence>
<evidence type="ECO:0000256" key="1">
    <source>
        <dbReference type="ARBA" id="ARBA00001946"/>
    </source>
</evidence>
<feature type="domain" description="PEP-utilising enzyme mobile" evidence="19">
    <location>
        <begin position="500"/>
        <end position="570"/>
    </location>
</feature>
<accession>A0A285NVN5</accession>
<name>A0A285NVN5_NATPI</name>
<dbReference type="PANTHER" id="PTHR11817">
    <property type="entry name" value="PYRUVATE KINASE"/>
    <property type="match status" value="1"/>
</dbReference>
<organism evidence="21 22">
    <name type="scientific">Natronoarchaeum philippinense</name>
    <dbReference type="NCBI Taxonomy" id="558529"/>
    <lineage>
        <taxon>Archaea</taxon>
        <taxon>Methanobacteriati</taxon>
        <taxon>Methanobacteriota</taxon>
        <taxon>Stenosarchaea group</taxon>
        <taxon>Halobacteria</taxon>
        <taxon>Halobacteriales</taxon>
        <taxon>Natronoarchaeaceae</taxon>
    </lineage>
</organism>
<dbReference type="RefSeq" id="WP_097009012.1">
    <property type="nucleotide sequence ID" value="NZ_OBEJ01000002.1"/>
</dbReference>
<dbReference type="UniPathway" id="UPA00109">
    <property type="reaction ID" value="UER00188"/>
</dbReference>
<dbReference type="Proteomes" id="UP000219453">
    <property type="component" value="Unassembled WGS sequence"/>
</dbReference>
<dbReference type="InterPro" id="IPR015793">
    <property type="entry name" value="Pyrv_Knase_brl"/>
</dbReference>
<dbReference type="GO" id="GO:0000287">
    <property type="term" value="F:magnesium ion binding"/>
    <property type="evidence" value="ECO:0007669"/>
    <property type="project" value="UniProtKB-UniRule"/>
</dbReference>
<dbReference type="Pfam" id="PF00391">
    <property type="entry name" value="PEP-utilizers"/>
    <property type="match status" value="1"/>
</dbReference>
<dbReference type="OrthoDB" id="56298at2157"/>
<comment type="similarity">
    <text evidence="4">In the C-terminal section; belongs to the PEP-utilizing enzyme family.</text>
</comment>
<gene>
    <name evidence="21" type="ORF">SAMN06269185_2109</name>
</gene>
<comment type="similarity">
    <text evidence="5 17">Belongs to the pyruvate kinase family.</text>
</comment>
<keyword evidence="14 17" id="KW-0324">Glycolysis</keyword>
<evidence type="ECO:0000256" key="2">
    <source>
        <dbReference type="ARBA" id="ARBA00001958"/>
    </source>
</evidence>
<evidence type="ECO:0000256" key="4">
    <source>
        <dbReference type="ARBA" id="ARBA00006237"/>
    </source>
</evidence>
<evidence type="ECO:0000313" key="22">
    <source>
        <dbReference type="Proteomes" id="UP000219453"/>
    </source>
</evidence>
<dbReference type="EMBL" id="OBEJ01000002">
    <property type="protein sequence ID" value="SNZ13298.1"/>
    <property type="molecule type" value="Genomic_DNA"/>
</dbReference>
<feature type="domain" description="Pyruvate kinase barrel" evidence="18">
    <location>
        <begin position="1"/>
        <end position="318"/>
    </location>
</feature>
<reference evidence="22" key="1">
    <citation type="submission" date="2017-09" db="EMBL/GenBank/DDBJ databases">
        <authorList>
            <person name="Varghese N."/>
            <person name="Submissions S."/>
        </authorList>
    </citation>
    <scope>NUCLEOTIDE SEQUENCE [LARGE SCALE GENOMIC DNA]</scope>
    <source>
        <strain evidence="22">DSM 27208</strain>
    </source>
</reference>
<keyword evidence="12 17" id="KW-0460">Magnesium</keyword>
<dbReference type="InterPro" id="IPR036918">
    <property type="entry name" value="Pyrv_Knase_C_sf"/>
</dbReference>
<dbReference type="AlphaFoldDB" id="A0A285NVN5"/>
<dbReference type="NCBIfam" id="NF004978">
    <property type="entry name" value="PRK06354.1"/>
    <property type="match status" value="1"/>
</dbReference>
<dbReference type="GO" id="GO:0016301">
    <property type="term" value="F:kinase activity"/>
    <property type="evidence" value="ECO:0007669"/>
    <property type="project" value="UniProtKB-KW"/>
</dbReference>
<dbReference type="InterPro" id="IPR015813">
    <property type="entry name" value="Pyrv/PenolPyrv_kinase-like_dom"/>
</dbReference>
<evidence type="ECO:0000313" key="21">
    <source>
        <dbReference type="EMBL" id="SNZ13298.1"/>
    </source>
</evidence>
<dbReference type="InterPro" id="IPR001697">
    <property type="entry name" value="Pyr_Knase"/>
</dbReference>
<dbReference type="SUPFAM" id="SSF52009">
    <property type="entry name" value="Phosphohistidine domain"/>
    <property type="match status" value="1"/>
</dbReference>
<comment type="cofactor">
    <cofactor evidence="2">
        <name>K(+)</name>
        <dbReference type="ChEBI" id="CHEBI:29103"/>
    </cofactor>
</comment>
<dbReference type="SUPFAM" id="SSF50800">
    <property type="entry name" value="PK beta-barrel domain-like"/>
    <property type="match status" value="1"/>
</dbReference>
<evidence type="ECO:0000256" key="15">
    <source>
        <dbReference type="ARBA" id="ARBA00023317"/>
    </source>
</evidence>
<dbReference type="EC" id="2.7.1.40" evidence="6 16"/>
<protein>
    <recommendedName>
        <fullName evidence="6 16">Pyruvate kinase</fullName>
        <ecNumber evidence="6 16">2.7.1.40</ecNumber>
    </recommendedName>
</protein>
<evidence type="ECO:0000256" key="10">
    <source>
        <dbReference type="ARBA" id="ARBA00022777"/>
    </source>
</evidence>
<dbReference type="GO" id="GO:0005524">
    <property type="term" value="F:ATP binding"/>
    <property type="evidence" value="ECO:0007669"/>
    <property type="project" value="UniProtKB-KW"/>
</dbReference>
<comment type="pathway">
    <text evidence="3 17">Carbohydrate degradation; glycolysis; pyruvate from D-glyceraldehyde 3-phosphate: step 5/5.</text>
</comment>